<evidence type="ECO:0000256" key="2">
    <source>
        <dbReference type="ARBA" id="ARBA00022540"/>
    </source>
</evidence>
<name>A0A3G4ZPY0_9VIRU</name>
<dbReference type="PROSITE" id="PS50126">
    <property type="entry name" value="S1"/>
    <property type="match status" value="1"/>
</dbReference>
<dbReference type="InterPro" id="IPR011488">
    <property type="entry name" value="TIF_2_asu"/>
</dbReference>
<dbReference type="Gene3D" id="2.40.50.140">
    <property type="entry name" value="Nucleic acid-binding proteins"/>
    <property type="match status" value="1"/>
</dbReference>
<feature type="domain" description="S1 motif" evidence="4">
    <location>
        <begin position="15"/>
        <end position="86"/>
    </location>
</feature>
<dbReference type="PANTHER" id="PTHR10602:SF0">
    <property type="entry name" value="EUKARYOTIC TRANSLATION INITIATION FACTOR 2 SUBUNIT 1"/>
    <property type="match status" value="1"/>
</dbReference>
<accession>A0A3G4ZPY0</accession>
<dbReference type="PANTHER" id="PTHR10602">
    <property type="entry name" value="EUKARYOTIC TRANSLATION INITIATION FACTOR 2 SUBUNIT 1"/>
    <property type="match status" value="1"/>
</dbReference>
<evidence type="ECO:0000256" key="3">
    <source>
        <dbReference type="ARBA" id="ARBA00022917"/>
    </source>
</evidence>
<proteinExistence type="inferred from homology"/>
<organism evidence="5">
    <name type="scientific">Barrevirus sp</name>
    <dbReference type="NCBI Taxonomy" id="2487763"/>
    <lineage>
        <taxon>Viruses</taxon>
        <taxon>Varidnaviria</taxon>
        <taxon>Bamfordvirae</taxon>
        <taxon>Nucleocytoviricota</taxon>
        <taxon>Megaviricetes</taxon>
        <taxon>Imitervirales</taxon>
        <taxon>Mimiviridae</taxon>
        <taxon>Klosneuvirinae</taxon>
    </lineage>
</organism>
<dbReference type="Gene3D" id="3.30.70.1130">
    <property type="entry name" value="EIF_2_alpha"/>
    <property type="match status" value="1"/>
</dbReference>
<comment type="similarity">
    <text evidence="1">Belongs to the eIF-2-alpha family.</text>
</comment>
<keyword evidence="3" id="KW-0648">Protein biosynthesis</keyword>
<dbReference type="SUPFAM" id="SSF50249">
    <property type="entry name" value="Nucleic acid-binding proteins"/>
    <property type="match status" value="1"/>
</dbReference>
<dbReference type="InterPro" id="IPR024055">
    <property type="entry name" value="TIF2_asu_C"/>
</dbReference>
<reference evidence="5" key="1">
    <citation type="submission" date="2018-10" db="EMBL/GenBank/DDBJ databases">
        <title>Hidden diversity of soil giant viruses.</title>
        <authorList>
            <person name="Schulz F."/>
            <person name="Alteio L."/>
            <person name="Goudeau D."/>
            <person name="Ryan E.M."/>
            <person name="Malmstrom R.R."/>
            <person name="Blanchard J."/>
            <person name="Woyke T."/>
        </authorList>
    </citation>
    <scope>NUCLEOTIDE SEQUENCE</scope>
    <source>
        <strain evidence="5">BAV1</strain>
    </source>
</reference>
<dbReference type="InterPro" id="IPR012340">
    <property type="entry name" value="NA-bd_OB-fold"/>
</dbReference>
<gene>
    <name evidence="5" type="ORF">Barrevirus5_17</name>
</gene>
<evidence type="ECO:0000256" key="1">
    <source>
        <dbReference type="ARBA" id="ARBA00007223"/>
    </source>
</evidence>
<dbReference type="GO" id="GO:0003723">
    <property type="term" value="F:RNA binding"/>
    <property type="evidence" value="ECO:0007669"/>
    <property type="project" value="InterPro"/>
</dbReference>
<evidence type="ECO:0000313" key="5">
    <source>
        <dbReference type="EMBL" id="AYV76958.1"/>
    </source>
</evidence>
<evidence type="ECO:0000259" key="4">
    <source>
        <dbReference type="PROSITE" id="PS50126"/>
    </source>
</evidence>
<dbReference type="InterPro" id="IPR003029">
    <property type="entry name" value="S1_domain"/>
</dbReference>
<keyword evidence="2 5" id="KW-0396">Initiation factor</keyword>
<protein>
    <submittedName>
        <fullName evidence="5">Translation initiation factor eIF-2 alpha subunit</fullName>
    </submittedName>
</protein>
<dbReference type="SMART" id="SM00316">
    <property type="entry name" value="S1"/>
    <property type="match status" value="1"/>
</dbReference>
<dbReference type="EMBL" id="MK072002">
    <property type="protein sequence ID" value="AYV76958.1"/>
    <property type="molecule type" value="Genomic_DNA"/>
</dbReference>
<dbReference type="Pfam" id="PF07541">
    <property type="entry name" value="EIF_2_alpha"/>
    <property type="match status" value="1"/>
</dbReference>
<dbReference type="GO" id="GO:0043022">
    <property type="term" value="F:ribosome binding"/>
    <property type="evidence" value="ECO:0007669"/>
    <property type="project" value="TreeGrafter"/>
</dbReference>
<sequence length="321" mass="37533">MNVKRFFKNDLPLANELVMVKVVREEEEFGYYCDLLEYESLEGFLPLSELVKTKYAKKHILKPNQVLPMCINKVEKSTRIVNLTKKRVTNEESDAKKETFRICSDINRLINECFIMYQNSYPSIKKEEGEEGEGGEGEKELPTGLDIDSFMDQTVWPLYELYENDFLKIYQYILINPKSILPLTIFRNPINILANITNRISFTNSVITLDLKLTVYSEDPINKIKNILDLKELLEENANYKIRSLCLTSPLYRIRIEGDTDNFDTIIDQIKEHIENKVKNNNKINLLFLETKVEKKPDYKIKYLTDYTLAKSKDLPLDVSL</sequence>